<dbReference type="EMBL" id="CAWUFR010000870">
    <property type="protein sequence ID" value="CAK6981690.1"/>
    <property type="molecule type" value="Genomic_DNA"/>
</dbReference>
<evidence type="ECO:0000313" key="3">
    <source>
        <dbReference type="Proteomes" id="UP001314229"/>
    </source>
</evidence>
<reference evidence="2 3" key="1">
    <citation type="submission" date="2024-01" db="EMBL/GenBank/DDBJ databases">
        <authorList>
            <person name="Alioto T."/>
            <person name="Alioto T."/>
            <person name="Gomez Garrido J."/>
        </authorList>
    </citation>
    <scope>NUCLEOTIDE SEQUENCE [LARGE SCALE GENOMIC DNA]</scope>
</reference>
<feature type="non-terminal residue" evidence="2">
    <location>
        <position position="1"/>
    </location>
</feature>
<keyword evidence="3" id="KW-1185">Reference proteome</keyword>
<accession>A0AAV1QDR5</accession>
<evidence type="ECO:0000313" key="2">
    <source>
        <dbReference type="EMBL" id="CAK6981690.1"/>
    </source>
</evidence>
<keyword evidence="1" id="KW-0732">Signal</keyword>
<feature type="signal peptide" evidence="1">
    <location>
        <begin position="1"/>
        <end position="17"/>
    </location>
</feature>
<gene>
    <name evidence="2" type="ORF">FSCOSCO3_A016047</name>
</gene>
<name>A0AAV1QDR5_SCOSC</name>
<proteinExistence type="predicted"/>
<organism evidence="2 3">
    <name type="scientific">Scomber scombrus</name>
    <name type="common">Atlantic mackerel</name>
    <name type="synonym">Scomber vernalis</name>
    <dbReference type="NCBI Taxonomy" id="13677"/>
    <lineage>
        <taxon>Eukaryota</taxon>
        <taxon>Metazoa</taxon>
        <taxon>Chordata</taxon>
        <taxon>Craniata</taxon>
        <taxon>Vertebrata</taxon>
        <taxon>Euteleostomi</taxon>
        <taxon>Actinopterygii</taxon>
        <taxon>Neopterygii</taxon>
        <taxon>Teleostei</taxon>
        <taxon>Neoteleostei</taxon>
        <taxon>Acanthomorphata</taxon>
        <taxon>Pelagiaria</taxon>
        <taxon>Scombriformes</taxon>
        <taxon>Scombridae</taxon>
        <taxon>Scomber</taxon>
    </lineage>
</organism>
<dbReference type="Proteomes" id="UP001314229">
    <property type="component" value="Unassembled WGS sequence"/>
</dbReference>
<comment type="caution">
    <text evidence="2">The sequence shown here is derived from an EMBL/GenBank/DDBJ whole genome shotgun (WGS) entry which is preliminary data.</text>
</comment>
<evidence type="ECO:0000256" key="1">
    <source>
        <dbReference type="SAM" id="SignalP"/>
    </source>
</evidence>
<feature type="chain" id="PRO_5043314979" evidence="1">
    <location>
        <begin position="18"/>
        <end position="103"/>
    </location>
</feature>
<sequence length="103" mass="11201">NKGITSLVALLLRHTEAICSHEIGQKEKIVQSFSSITDEGELLSLEATATREDDFLSDITETCCGLTSSCSSFLSVEQKHVFVNLKPAVVSSHLSLNVITLYT</sequence>
<dbReference type="AlphaFoldDB" id="A0AAV1QDR5"/>
<protein>
    <submittedName>
        <fullName evidence="2">Uncharacterized protein</fullName>
    </submittedName>
</protein>